<keyword evidence="5" id="KW-0408">Iron</keyword>
<evidence type="ECO:0000256" key="6">
    <source>
        <dbReference type="ARBA" id="ARBA00023014"/>
    </source>
</evidence>
<dbReference type="PANTHER" id="PTHR33693">
    <property type="entry name" value="TYPE-5 URACIL-DNA GLYCOSYLASE"/>
    <property type="match status" value="1"/>
</dbReference>
<comment type="caution">
    <text evidence="9">The sequence shown here is derived from an EMBL/GenBank/DDBJ whole genome shotgun (WGS) entry which is preliminary data.</text>
</comment>
<dbReference type="RefSeq" id="WP_188877722.1">
    <property type="nucleotide sequence ID" value="NZ_BMPF01000001.1"/>
</dbReference>
<name>A0A830EYW9_9EURY</name>
<keyword evidence="10" id="KW-1185">Reference proteome</keyword>
<dbReference type="InterPro" id="IPR005122">
    <property type="entry name" value="Uracil-DNA_glycosylase-like"/>
</dbReference>
<evidence type="ECO:0000256" key="1">
    <source>
        <dbReference type="ARBA" id="ARBA00022485"/>
    </source>
</evidence>
<evidence type="ECO:0000256" key="4">
    <source>
        <dbReference type="ARBA" id="ARBA00022801"/>
    </source>
</evidence>
<dbReference type="GO" id="GO:0051539">
    <property type="term" value="F:4 iron, 4 sulfur cluster binding"/>
    <property type="evidence" value="ECO:0007669"/>
    <property type="project" value="UniProtKB-KW"/>
</dbReference>
<dbReference type="InterPro" id="IPR051536">
    <property type="entry name" value="UDG_Type-4/5"/>
</dbReference>
<dbReference type="AlphaFoldDB" id="A0A830EYW9"/>
<keyword evidence="1" id="KW-0004">4Fe-4S</keyword>
<dbReference type="SUPFAM" id="SSF52141">
    <property type="entry name" value="Uracil-DNA glycosylase-like"/>
    <property type="match status" value="1"/>
</dbReference>
<keyword evidence="7" id="KW-0234">DNA repair</keyword>
<dbReference type="PANTHER" id="PTHR33693:SF1">
    <property type="entry name" value="TYPE-4 URACIL-DNA GLYCOSYLASE"/>
    <property type="match status" value="1"/>
</dbReference>
<evidence type="ECO:0000259" key="8">
    <source>
        <dbReference type="SMART" id="SM00986"/>
    </source>
</evidence>
<reference evidence="9 10" key="1">
    <citation type="journal article" date="2019" name="Int. J. Syst. Evol. Microbiol.">
        <title>The Global Catalogue of Microorganisms (GCM) 10K type strain sequencing project: providing services to taxonomists for standard genome sequencing and annotation.</title>
        <authorList>
            <consortium name="The Broad Institute Genomics Platform"/>
            <consortium name="The Broad Institute Genome Sequencing Center for Infectious Disease"/>
            <person name="Wu L."/>
            <person name="Ma J."/>
        </authorList>
    </citation>
    <scope>NUCLEOTIDE SEQUENCE [LARGE SCALE GENOMIC DNA]</scope>
    <source>
        <strain evidence="9 10">JCM 19585</strain>
    </source>
</reference>
<evidence type="ECO:0000256" key="3">
    <source>
        <dbReference type="ARBA" id="ARBA00022763"/>
    </source>
</evidence>
<dbReference type="Pfam" id="PF03167">
    <property type="entry name" value="UDG"/>
    <property type="match status" value="1"/>
</dbReference>
<dbReference type="OrthoDB" id="186208at2157"/>
<dbReference type="SMART" id="SM00987">
    <property type="entry name" value="UreE_C"/>
    <property type="match status" value="1"/>
</dbReference>
<dbReference type="EMBL" id="BMPF01000001">
    <property type="protein sequence ID" value="GGL23492.1"/>
    <property type="molecule type" value="Genomic_DNA"/>
</dbReference>
<dbReference type="InterPro" id="IPR036895">
    <property type="entry name" value="Uracil-DNA_glycosylase-like_sf"/>
</dbReference>
<keyword evidence="3" id="KW-0227">DNA damage</keyword>
<gene>
    <name evidence="9" type="ORF">GCM10009037_03800</name>
</gene>
<dbReference type="CDD" id="cd10030">
    <property type="entry name" value="UDG-F4_TTUDGA_SPO1dp_like"/>
    <property type="match status" value="1"/>
</dbReference>
<accession>A0A830EYW9</accession>
<dbReference type="Gene3D" id="3.40.470.10">
    <property type="entry name" value="Uracil-DNA glycosylase-like domain"/>
    <property type="match status" value="1"/>
</dbReference>
<feature type="domain" description="Uracil-DNA glycosylase-like" evidence="8">
    <location>
        <begin position="33"/>
        <end position="194"/>
    </location>
</feature>
<evidence type="ECO:0000256" key="7">
    <source>
        <dbReference type="ARBA" id="ARBA00023204"/>
    </source>
</evidence>
<evidence type="ECO:0000313" key="9">
    <source>
        <dbReference type="EMBL" id="GGL23492.1"/>
    </source>
</evidence>
<keyword evidence="2" id="KW-0479">Metal-binding</keyword>
<organism evidence="9 10">
    <name type="scientific">Halarchaeum grantii</name>
    <dbReference type="NCBI Taxonomy" id="1193105"/>
    <lineage>
        <taxon>Archaea</taxon>
        <taxon>Methanobacteriati</taxon>
        <taxon>Methanobacteriota</taxon>
        <taxon>Stenosarchaea group</taxon>
        <taxon>Halobacteria</taxon>
        <taxon>Halobacteriales</taxon>
        <taxon>Halobacteriaceae</taxon>
    </lineage>
</organism>
<evidence type="ECO:0000256" key="5">
    <source>
        <dbReference type="ARBA" id="ARBA00023004"/>
    </source>
</evidence>
<keyword evidence="4" id="KW-0378">Hydrolase</keyword>
<dbReference type="Proteomes" id="UP000628840">
    <property type="component" value="Unassembled WGS sequence"/>
</dbReference>
<evidence type="ECO:0000256" key="2">
    <source>
        <dbReference type="ARBA" id="ARBA00022723"/>
    </source>
</evidence>
<keyword evidence="6" id="KW-0411">Iron-sulfur</keyword>
<dbReference type="GO" id="GO:0097506">
    <property type="term" value="F:deaminated base DNA N-glycosylase activity"/>
    <property type="evidence" value="ECO:0007669"/>
    <property type="project" value="UniProtKB-ARBA"/>
</dbReference>
<sequence>MDAAQETRYNPFGMDEDCRNCEALCGVRDRVVHGYGDVSADFVFVGETPSAAAERTGVPFTGDAVGERFQDILGQVGLNHSLPESEEPEIENAYLAYLTRCHHPERPPTDEEVATCEPFLNADLRMINPEVIVPVGERALAEIGEEYTTTPVADLDVVEHHAERIRGRGFELFPMVHPAAMTEEQVDAFVTAFLDLLETDYRQTKGRRGR</sequence>
<evidence type="ECO:0000313" key="10">
    <source>
        <dbReference type="Proteomes" id="UP000628840"/>
    </source>
</evidence>
<protein>
    <submittedName>
        <fullName evidence="9">Uracil-DNA glycosylase</fullName>
    </submittedName>
</protein>
<dbReference type="GO" id="GO:0006281">
    <property type="term" value="P:DNA repair"/>
    <property type="evidence" value="ECO:0007669"/>
    <property type="project" value="UniProtKB-KW"/>
</dbReference>
<dbReference type="GO" id="GO:0046872">
    <property type="term" value="F:metal ion binding"/>
    <property type="evidence" value="ECO:0007669"/>
    <property type="project" value="UniProtKB-KW"/>
</dbReference>
<proteinExistence type="predicted"/>
<dbReference type="SMART" id="SM00986">
    <property type="entry name" value="UDG"/>
    <property type="match status" value="1"/>
</dbReference>